<organism evidence="8 9">
    <name type="scientific">Strongylocentrotus purpuratus</name>
    <name type="common">Purple sea urchin</name>
    <dbReference type="NCBI Taxonomy" id="7668"/>
    <lineage>
        <taxon>Eukaryota</taxon>
        <taxon>Metazoa</taxon>
        <taxon>Echinodermata</taxon>
        <taxon>Eleutherozoa</taxon>
        <taxon>Echinozoa</taxon>
        <taxon>Echinoidea</taxon>
        <taxon>Euechinoidea</taxon>
        <taxon>Echinacea</taxon>
        <taxon>Camarodonta</taxon>
        <taxon>Echinidea</taxon>
        <taxon>Strongylocentrotidae</taxon>
        <taxon>Strongylocentrotus</taxon>
    </lineage>
</organism>
<dbReference type="InterPro" id="IPR000436">
    <property type="entry name" value="Sushi_SCR_CCP_dom"/>
</dbReference>
<feature type="domain" description="ZP" evidence="7">
    <location>
        <begin position="651"/>
        <end position="901"/>
    </location>
</feature>
<dbReference type="SMART" id="SM00241">
    <property type="entry name" value="ZP"/>
    <property type="match status" value="1"/>
</dbReference>
<evidence type="ECO:0000259" key="7">
    <source>
        <dbReference type="PROSITE" id="PS51034"/>
    </source>
</evidence>
<feature type="compositionally biased region" description="Polar residues" evidence="3">
    <location>
        <begin position="509"/>
        <end position="532"/>
    </location>
</feature>
<dbReference type="KEGG" id="spu:764613"/>
<reference evidence="8" key="2">
    <citation type="submission" date="2021-01" db="UniProtKB">
        <authorList>
            <consortium name="EnsemblMetazoa"/>
        </authorList>
    </citation>
    <scope>IDENTIFICATION</scope>
</reference>
<feature type="domain" description="Sushi" evidence="6">
    <location>
        <begin position="105"/>
        <end position="165"/>
    </location>
</feature>
<dbReference type="Pfam" id="PF00100">
    <property type="entry name" value="Zona_pellucida"/>
    <property type="match status" value="1"/>
</dbReference>
<feature type="compositionally biased region" description="Polar residues" evidence="3">
    <location>
        <begin position="907"/>
        <end position="920"/>
    </location>
</feature>
<keyword evidence="2" id="KW-0768">Sushi</keyword>
<dbReference type="Proteomes" id="UP000007110">
    <property type="component" value="Unassembled WGS sequence"/>
</dbReference>
<dbReference type="InterPro" id="IPR001507">
    <property type="entry name" value="ZP_dom"/>
</dbReference>
<dbReference type="SUPFAM" id="SSF57535">
    <property type="entry name" value="Complement control module/SCR domain"/>
    <property type="match status" value="4"/>
</dbReference>
<feature type="compositionally biased region" description="Polar residues" evidence="3">
    <location>
        <begin position="478"/>
        <end position="501"/>
    </location>
</feature>
<dbReference type="RefSeq" id="XP_030832981.1">
    <property type="nucleotide sequence ID" value="XM_030977121.1"/>
</dbReference>
<feature type="compositionally biased region" description="Polar residues" evidence="3">
    <location>
        <begin position="416"/>
        <end position="439"/>
    </location>
</feature>
<feature type="domain" description="Sushi" evidence="6">
    <location>
        <begin position="282"/>
        <end position="340"/>
    </location>
</feature>
<comment type="caution">
    <text evidence="2">Lacks conserved residue(s) required for the propagation of feature annotation.</text>
</comment>
<dbReference type="EnsemblMetazoa" id="XM_030977121">
    <property type="protein sequence ID" value="XP_030832981"/>
    <property type="gene ID" value="LOC764613"/>
</dbReference>
<keyword evidence="4" id="KW-0472">Membrane</keyword>
<dbReference type="AlphaFoldDB" id="A0A7M7N926"/>
<dbReference type="PANTHER" id="PTHR11576">
    <property type="entry name" value="ZONA PELLUCIDA SPERM-BINDING PROTEIN 3"/>
    <property type="match status" value="1"/>
</dbReference>
<sequence length="985" mass="104599">MSKFQYVFGLALLLSLGLIRNVNGDCTNSDGSTCSGTDCCYDGTNGLSPVLGSGGGITPVQECYTTGAGNGVTYTCTGDLRGPPFNDCYDGTWQFPFAPTCEGVTSCTQPTVPTDGSIDPDTAEYDLYSRITYACNDGYTLGGPSEAVCESGGVWNPATVPTCEVNCAKPTLDNGGVIPDQDSFSNGEVLIYECNTNYTLVGVSTTACRSGVYDPPSKPTCFSMCSPPVVDNSDYAMQLPPVDHASTITVNCDHGYSTGTGTDKDLTCNNGYFNDDPPVCYAKCPPLDDFDDGVRSGDSLPFYHNEQVSYTCNNGFTLVGSTSLTCGDGDWNDVQPVCLANCVVSAVPDSDYSSGGSVTHGTTFNVTCDSGFSTGTTRATEFSCNDGVLSPDTLPTCYATLGPFSTDNFKTDEETTTAPQPDSTTFTPVATLGPFSTDNFKTDEETTTGPQPDPTTITPAATLGPFSTDNFKTDEETTTGPQPDPTTITPAATLGPFSTDNFKTDEKTSTGPQPDPTTITPAATLGPFSTDNFKTDEETTTGPQPDPTTITPAATLGPFSTDNFKTDEKTSTGPQPDPTTITPAATLGPFSTDNFKTDEETTTAPQPDPTTFTPAATLGPFSTDNFKTDKETSIGPQPDPTTFTPAGASVSCGSTTMTVLLDRALLENNGDATDVHYEDQSCVGYDYTGSRIAVTTRYDDCDTVSEQTADVIKYSNVVTYFKPTGENGSLITRDFRLKIPVACEIKRRSLLGSSFKPKLGIVSFSETGYGNFSLTLDRYSDISFTSPAPDPDSLVYLGETLFFGVTLDAVSDLTLFLDRCWATPDVYPMNPIEFTFVKDGCGLDPTVGFHDIQRLIKGFSIDAFAFIGEYPEVYLHCDVLVCDTDPASRCSQGCVTRAKRSAAGQPRGSSSKPHTISNGPMSDQVAFGSSSMNTSWLANPVNMMLVAAAGFFITMVAMVTVKKLRSHTKASKGYSRLQTEGEIEA</sequence>
<evidence type="ECO:0000313" key="8">
    <source>
        <dbReference type="EnsemblMetazoa" id="XP_030832981"/>
    </source>
</evidence>
<feature type="compositionally biased region" description="Polar residues" evidence="3">
    <location>
        <begin position="447"/>
        <end position="470"/>
    </location>
</feature>
<proteinExistence type="predicted"/>
<dbReference type="PROSITE" id="PS50923">
    <property type="entry name" value="SUSHI"/>
    <property type="match status" value="2"/>
</dbReference>
<dbReference type="OrthoDB" id="6480633at2759"/>
<dbReference type="Gene3D" id="2.60.40.3210">
    <property type="entry name" value="Zona pellucida, ZP-N domain"/>
    <property type="match status" value="1"/>
</dbReference>
<dbReference type="Gene3D" id="2.10.70.10">
    <property type="entry name" value="Complement Module, domain 1"/>
    <property type="match status" value="4"/>
</dbReference>
<dbReference type="InParanoid" id="A0A7M7N926"/>
<feature type="compositionally biased region" description="Polar residues" evidence="3">
    <location>
        <begin position="602"/>
        <end position="621"/>
    </location>
</feature>
<dbReference type="SMART" id="SM00032">
    <property type="entry name" value="CCP"/>
    <property type="match status" value="5"/>
</dbReference>
<feature type="chain" id="PRO_5029474742" evidence="5">
    <location>
        <begin position="25"/>
        <end position="985"/>
    </location>
</feature>
<protein>
    <submittedName>
        <fullName evidence="8">Uncharacterized protein</fullName>
    </submittedName>
</protein>
<feature type="region of interest" description="Disordered" evidence="3">
    <location>
        <begin position="408"/>
        <end position="621"/>
    </location>
</feature>
<feature type="transmembrane region" description="Helical" evidence="4">
    <location>
        <begin position="941"/>
        <end position="961"/>
    </location>
</feature>
<feature type="signal peptide" evidence="5">
    <location>
        <begin position="1"/>
        <end position="24"/>
    </location>
</feature>
<feature type="region of interest" description="Disordered" evidence="3">
    <location>
        <begin position="901"/>
        <end position="920"/>
    </location>
</feature>
<dbReference type="PANTHER" id="PTHR11576:SF22">
    <property type="entry name" value="ONCOPROTEIN INDUCED TRANSCRIPT 3"/>
    <property type="match status" value="1"/>
</dbReference>
<evidence type="ECO:0000313" key="9">
    <source>
        <dbReference type="Proteomes" id="UP000007110"/>
    </source>
</evidence>
<evidence type="ECO:0000256" key="4">
    <source>
        <dbReference type="SAM" id="Phobius"/>
    </source>
</evidence>
<reference evidence="9" key="1">
    <citation type="submission" date="2015-02" db="EMBL/GenBank/DDBJ databases">
        <title>Genome sequencing for Strongylocentrotus purpuratus.</title>
        <authorList>
            <person name="Murali S."/>
            <person name="Liu Y."/>
            <person name="Vee V."/>
            <person name="English A."/>
            <person name="Wang M."/>
            <person name="Skinner E."/>
            <person name="Han Y."/>
            <person name="Muzny D.M."/>
            <person name="Worley K.C."/>
            <person name="Gibbs R.A."/>
        </authorList>
    </citation>
    <scope>NUCLEOTIDE SEQUENCE</scope>
</reference>
<evidence type="ECO:0000259" key="6">
    <source>
        <dbReference type="PROSITE" id="PS50923"/>
    </source>
</evidence>
<keyword evidence="4" id="KW-0812">Transmembrane</keyword>
<feature type="compositionally biased region" description="Polar residues" evidence="3">
    <location>
        <begin position="571"/>
        <end position="594"/>
    </location>
</feature>
<dbReference type="Pfam" id="PF23344">
    <property type="entry name" value="ZP-N"/>
    <property type="match status" value="1"/>
</dbReference>
<keyword evidence="1" id="KW-1015">Disulfide bond</keyword>
<dbReference type="Pfam" id="PF00084">
    <property type="entry name" value="Sushi"/>
    <property type="match status" value="3"/>
</dbReference>
<dbReference type="InterPro" id="IPR035976">
    <property type="entry name" value="Sushi/SCR/CCP_sf"/>
</dbReference>
<name>A0A7M7N926_STRPU</name>
<dbReference type="InterPro" id="IPR055356">
    <property type="entry name" value="ZP-N"/>
</dbReference>
<accession>A0A7M7N926</accession>
<dbReference type="InterPro" id="IPR042235">
    <property type="entry name" value="ZP-C_dom"/>
</dbReference>
<dbReference type="PROSITE" id="PS51034">
    <property type="entry name" value="ZP_2"/>
    <property type="match status" value="1"/>
</dbReference>
<evidence type="ECO:0000256" key="1">
    <source>
        <dbReference type="ARBA" id="ARBA00023157"/>
    </source>
</evidence>
<evidence type="ECO:0000256" key="2">
    <source>
        <dbReference type="PROSITE-ProRule" id="PRU00302"/>
    </source>
</evidence>
<evidence type="ECO:0000256" key="5">
    <source>
        <dbReference type="SAM" id="SignalP"/>
    </source>
</evidence>
<feature type="compositionally biased region" description="Polar residues" evidence="3">
    <location>
        <begin position="540"/>
        <end position="563"/>
    </location>
</feature>
<keyword evidence="9" id="KW-1185">Reference proteome</keyword>
<keyword evidence="4" id="KW-1133">Transmembrane helix</keyword>
<dbReference type="GeneID" id="764613"/>
<dbReference type="CDD" id="cd00033">
    <property type="entry name" value="CCP"/>
    <property type="match status" value="3"/>
</dbReference>
<dbReference type="OMA" id="PKAICAN"/>
<keyword evidence="5" id="KW-0732">Signal</keyword>
<dbReference type="InterPro" id="IPR055355">
    <property type="entry name" value="ZP-C"/>
</dbReference>
<evidence type="ECO:0000256" key="3">
    <source>
        <dbReference type="SAM" id="MobiDB-lite"/>
    </source>
</evidence>
<dbReference type="Gene3D" id="2.60.40.4100">
    <property type="entry name" value="Zona pellucida, ZP-C domain"/>
    <property type="match status" value="1"/>
</dbReference>